<reference evidence="4 5" key="1">
    <citation type="submission" date="2016-02" db="EMBL/GenBank/DDBJ databases">
        <authorList>
            <consortium name="Pathogen Informatics"/>
        </authorList>
    </citation>
    <scope>NUCLEOTIDE SEQUENCE [LARGE SCALE GENOMIC DNA]</scope>
    <source>
        <strain evidence="4 5">LSS23</strain>
    </source>
</reference>
<dbReference type="InterPro" id="IPR042002">
    <property type="entry name" value="Sortase_C"/>
</dbReference>
<dbReference type="Proteomes" id="UP000073434">
    <property type="component" value="Unassembled WGS sequence"/>
</dbReference>
<feature type="active site" description="Acyl-thioester intermediate" evidence="2">
    <location>
        <position position="217"/>
    </location>
</feature>
<keyword evidence="1" id="KW-0378">Hydrolase</keyword>
<organism evidence="4 5">
    <name type="scientific">Streptococcus suis</name>
    <dbReference type="NCBI Taxonomy" id="1307"/>
    <lineage>
        <taxon>Bacteria</taxon>
        <taxon>Bacillati</taxon>
        <taxon>Bacillota</taxon>
        <taxon>Bacilli</taxon>
        <taxon>Lactobacillales</taxon>
        <taxon>Streptococcaceae</taxon>
        <taxon>Streptococcus</taxon>
    </lineage>
</organism>
<evidence type="ECO:0000256" key="1">
    <source>
        <dbReference type="ARBA" id="ARBA00022801"/>
    </source>
</evidence>
<dbReference type="GO" id="GO:0016787">
    <property type="term" value="F:hydrolase activity"/>
    <property type="evidence" value="ECO:0007669"/>
    <property type="project" value="UniProtKB-KW"/>
</dbReference>
<dbReference type="InterPro" id="IPR005754">
    <property type="entry name" value="Sortase"/>
</dbReference>
<feature type="transmembrane region" description="Helical" evidence="3">
    <location>
        <begin position="20"/>
        <end position="39"/>
    </location>
</feature>
<dbReference type="Pfam" id="PF04203">
    <property type="entry name" value="Sortase"/>
    <property type="match status" value="1"/>
</dbReference>
<dbReference type="RefSeq" id="WP_024379679.1">
    <property type="nucleotide sequence ID" value="NZ_CEEW01000075.1"/>
</dbReference>
<gene>
    <name evidence="4" type="ORF">ERS132385_02059</name>
</gene>
<keyword evidence="3" id="KW-0472">Membrane</keyword>
<name>A0A0Z8GED0_STRSU</name>
<dbReference type="EMBL" id="FIFW01000029">
    <property type="protein sequence ID" value="CYU97209.1"/>
    <property type="molecule type" value="Genomic_DNA"/>
</dbReference>
<evidence type="ECO:0000256" key="2">
    <source>
        <dbReference type="PIRSR" id="PIRSR605754-1"/>
    </source>
</evidence>
<dbReference type="CDD" id="cd05827">
    <property type="entry name" value="Sortase_C"/>
    <property type="match status" value="1"/>
</dbReference>
<dbReference type="Gene3D" id="2.40.260.10">
    <property type="entry name" value="Sortase"/>
    <property type="match status" value="1"/>
</dbReference>
<keyword evidence="3" id="KW-0812">Transmembrane</keyword>
<protein>
    <submittedName>
        <fullName evidence="4">Sortase-like protein</fullName>
    </submittedName>
</protein>
<dbReference type="SUPFAM" id="SSF63817">
    <property type="entry name" value="Sortase"/>
    <property type="match status" value="1"/>
</dbReference>
<accession>A0A0Z8GED0</accession>
<evidence type="ECO:0000313" key="5">
    <source>
        <dbReference type="Proteomes" id="UP000073434"/>
    </source>
</evidence>
<keyword evidence="3" id="KW-1133">Transmembrane helix</keyword>
<proteinExistence type="predicted"/>
<dbReference type="InterPro" id="IPR023365">
    <property type="entry name" value="Sortase_dom-sf"/>
</dbReference>
<evidence type="ECO:0000256" key="3">
    <source>
        <dbReference type="SAM" id="Phobius"/>
    </source>
</evidence>
<feature type="transmembrane region" description="Helical" evidence="3">
    <location>
        <begin position="254"/>
        <end position="274"/>
    </location>
</feature>
<sequence>MMKNLLESNRFLQKKLVLRLIFLAGLIITLYPLCSHLYYRYEADQEVQEFYQVAKDLPTQEVLNRLELARAYNKTLNPRKLQDPYSEEEKAGLAEYARMLEVKEKIGYVEIPKLNEKIPVYAGTSEEVLQKGVGHLEGSSLPVGGANSHTVLTAHRGLPKASLFTNLDQLKLGDRFYIHNIAEILAYEVDQILVVEPGDFEPVLVVEEKDYATLLTCTPYMVNSHRLLVRGHRIPYVPEVHEEEEPGFFVDRMLLSYLVAALLLILLLASYLLFQRRKATRRRRS</sequence>
<dbReference type="NCBIfam" id="TIGR01076">
    <property type="entry name" value="sortase_fam"/>
    <property type="match status" value="1"/>
</dbReference>
<dbReference type="NCBIfam" id="NF033745">
    <property type="entry name" value="class_C_sortase"/>
    <property type="match status" value="1"/>
</dbReference>
<feature type="active site" description="Proton donor/acceptor" evidence="2">
    <location>
        <position position="155"/>
    </location>
</feature>
<dbReference type="AlphaFoldDB" id="A0A0Z8GED0"/>
<evidence type="ECO:0000313" key="4">
    <source>
        <dbReference type="EMBL" id="CYU97209.1"/>
    </source>
</evidence>